<accession>A0A0A8Z6A3</accession>
<evidence type="ECO:0000313" key="1">
    <source>
        <dbReference type="EMBL" id="JAD34934.1"/>
    </source>
</evidence>
<dbReference type="EMBL" id="GBRH01262961">
    <property type="protein sequence ID" value="JAD34934.1"/>
    <property type="molecule type" value="Transcribed_RNA"/>
</dbReference>
<sequence>MILVTKLNEITLQHQIQLFIKEKRRKSLK</sequence>
<reference evidence="1" key="1">
    <citation type="submission" date="2014-09" db="EMBL/GenBank/DDBJ databases">
        <authorList>
            <person name="Magalhaes I.L.F."/>
            <person name="Oliveira U."/>
            <person name="Santos F.R."/>
            <person name="Vidigal T.H.D.A."/>
            <person name="Brescovit A.D."/>
            <person name="Santos A.J."/>
        </authorList>
    </citation>
    <scope>NUCLEOTIDE SEQUENCE</scope>
    <source>
        <tissue evidence="1">Shoot tissue taken approximately 20 cm above the soil surface</tissue>
    </source>
</reference>
<proteinExistence type="predicted"/>
<organism evidence="1">
    <name type="scientific">Arundo donax</name>
    <name type="common">Giant reed</name>
    <name type="synonym">Donax arundinaceus</name>
    <dbReference type="NCBI Taxonomy" id="35708"/>
    <lineage>
        <taxon>Eukaryota</taxon>
        <taxon>Viridiplantae</taxon>
        <taxon>Streptophyta</taxon>
        <taxon>Embryophyta</taxon>
        <taxon>Tracheophyta</taxon>
        <taxon>Spermatophyta</taxon>
        <taxon>Magnoliopsida</taxon>
        <taxon>Liliopsida</taxon>
        <taxon>Poales</taxon>
        <taxon>Poaceae</taxon>
        <taxon>PACMAD clade</taxon>
        <taxon>Arundinoideae</taxon>
        <taxon>Arundineae</taxon>
        <taxon>Arundo</taxon>
    </lineage>
</organism>
<dbReference type="AlphaFoldDB" id="A0A0A8Z6A3"/>
<reference evidence="1" key="2">
    <citation type="journal article" date="2015" name="Data Brief">
        <title>Shoot transcriptome of the giant reed, Arundo donax.</title>
        <authorList>
            <person name="Barrero R.A."/>
            <person name="Guerrero F.D."/>
            <person name="Moolhuijzen P."/>
            <person name="Goolsby J.A."/>
            <person name="Tidwell J."/>
            <person name="Bellgard S.E."/>
            <person name="Bellgard M.I."/>
        </authorList>
    </citation>
    <scope>NUCLEOTIDE SEQUENCE</scope>
    <source>
        <tissue evidence="1">Shoot tissue taken approximately 20 cm above the soil surface</tissue>
    </source>
</reference>
<protein>
    <submittedName>
        <fullName evidence="1">Uncharacterized protein</fullName>
    </submittedName>
</protein>
<name>A0A0A8Z6A3_ARUDO</name>